<dbReference type="CDD" id="cd02440">
    <property type="entry name" value="AdoMet_MTases"/>
    <property type="match status" value="1"/>
</dbReference>
<dbReference type="Gene3D" id="3.40.50.150">
    <property type="entry name" value="Vaccinia Virus protein VP39"/>
    <property type="match status" value="1"/>
</dbReference>
<dbReference type="SUPFAM" id="SSF53335">
    <property type="entry name" value="S-adenosyl-L-methionine-dependent methyltransferases"/>
    <property type="match status" value="1"/>
</dbReference>
<dbReference type="Pfam" id="PF13489">
    <property type="entry name" value="Methyltransf_23"/>
    <property type="match status" value="1"/>
</dbReference>
<sequence length="263" mass="30853">MAFDFHKDRSIYFEYLRKATLNHVIPFIRERYDLPTKAKILEIGSGDGGVLKGFLEAGCQVYGVELNPTMYASAQRLLQKEMQEGLVHLIHKNIFDVDFEEELPVRFDLIVLKDVIEHIHHKPQLFELLKKILAPNGHVFFGFPPWQMPFGGHQQICQNSLLSKLPYYHLLPAFFYKSLLSSMGESEGTVRELLDIKQTGLSIERFEKLAKKSDFQITHQRFYLVNPIYEYKFRLKQRQQIPLVNHLPFLRNFLTTCAYYLVK</sequence>
<gene>
    <name evidence="1" type="ORF">AAG747_08545</name>
</gene>
<dbReference type="PANTHER" id="PTHR43861:SF1">
    <property type="entry name" value="TRANS-ACONITATE 2-METHYLTRANSFERASE"/>
    <property type="match status" value="1"/>
</dbReference>
<dbReference type="GO" id="GO:0032259">
    <property type="term" value="P:methylation"/>
    <property type="evidence" value="ECO:0007669"/>
    <property type="project" value="UniProtKB-KW"/>
</dbReference>
<comment type="caution">
    <text evidence="1">The sequence shown here is derived from an EMBL/GenBank/DDBJ whole genome shotgun (WGS) entry which is preliminary data.</text>
</comment>
<proteinExistence type="predicted"/>
<dbReference type="EMBL" id="JBDKWZ010000004">
    <property type="protein sequence ID" value="MEN7547955.1"/>
    <property type="molecule type" value="Genomic_DNA"/>
</dbReference>
<dbReference type="RefSeq" id="WP_346820737.1">
    <property type="nucleotide sequence ID" value="NZ_JBDKWZ010000004.1"/>
</dbReference>
<dbReference type="GO" id="GO:0008168">
    <property type="term" value="F:methyltransferase activity"/>
    <property type="evidence" value="ECO:0007669"/>
    <property type="project" value="UniProtKB-KW"/>
</dbReference>
<dbReference type="Proteomes" id="UP001403385">
    <property type="component" value="Unassembled WGS sequence"/>
</dbReference>
<accession>A0AAW9S884</accession>
<evidence type="ECO:0000313" key="2">
    <source>
        <dbReference type="Proteomes" id="UP001403385"/>
    </source>
</evidence>
<evidence type="ECO:0000313" key="1">
    <source>
        <dbReference type="EMBL" id="MEN7547955.1"/>
    </source>
</evidence>
<keyword evidence="2" id="KW-1185">Reference proteome</keyword>
<name>A0AAW9S884_9BACT</name>
<organism evidence="1 2">
    <name type="scientific">Rapidithrix thailandica</name>
    <dbReference type="NCBI Taxonomy" id="413964"/>
    <lineage>
        <taxon>Bacteria</taxon>
        <taxon>Pseudomonadati</taxon>
        <taxon>Bacteroidota</taxon>
        <taxon>Cytophagia</taxon>
        <taxon>Cytophagales</taxon>
        <taxon>Flammeovirgaceae</taxon>
        <taxon>Rapidithrix</taxon>
    </lineage>
</organism>
<dbReference type="InterPro" id="IPR029063">
    <property type="entry name" value="SAM-dependent_MTases_sf"/>
</dbReference>
<dbReference type="PANTHER" id="PTHR43861">
    <property type="entry name" value="TRANS-ACONITATE 2-METHYLTRANSFERASE-RELATED"/>
    <property type="match status" value="1"/>
</dbReference>
<reference evidence="1 2" key="1">
    <citation type="submission" date="2024-04" db="EMBL/GenBank/DDBJ databases">
        <title>Novel genus in family Flammeovirgaceae.</title>
        <authorList>
            <person name="Nguyen T.H."/>
            <person name="Vuong T.Q."/>
            <person name="Le H."/>
            <person name="Kim S.-G."/>
        </authorList>
    </citation>
    <scope>NUCLEOTIDE SEQUENCE [LARGE SCALE GENOMIC DNA]</scope>
    <source>
        <strain evidence="1 2">JCM 23209</strain>
    </source>
</reference>
<keyword evidence="1" id="KW-0489">Methyltransferase</keyword>
<protein>
    <submittedName>
        <fullName evidence="1">Methyltransferase domain-containing protein</fullName>
    </submittedName>
</protein>
<dbReference type="AlphaFoldDB" id="A0AAW9S884"/>
<keyword evidence="1" id="KW-0808">Transferase</keyword>